<dbReference type="RefSeq" id="WP_069691489.1">
    <property type="nucleotide sequence ID" value="NZ_CP017147.1"/>
</dbReference>
<dbReference type="PANTHER" id="PTHR10953:SF102">
    <property type="entry name" value="ADENYLYLTRANSFERASE AND SULFURTRANSFERASE MOCS3"/>
    <property type="match status" value="1"/>
</dbReference>
<dbReference type="STRING" id="1526658.BHK69_19155"/>
<dbReference type="InterPro" id="IPR045886">
    <property type="entry name" value="ThiF/MoeB/HesA"/>
</dbReference>
<dbReference type="KEGG" id="bvv:BHK69_19155"/>
<dbReference type="Gene3D" id="3.40.50.720">
    <property type="entry name" value="NAD(P)-binding Rossmann-like Domain"/>
    <property type="match status" value="1"/>
</dbReference>
<evidence type="ECO:0000259" key="2">
    <source>
        <dbReference type="Pfam" id="PF14461"/>
    </source>
</evidence>
<dbReference type="InterPro" id="IPR000594">
    <property type="entry name" value="ThiF_NAD_FAD-bd"/>
</dbReference>
<dbReference type="Pfam" id="PF00899">
    <property type="entry name" value="ThiF"/>
    <property type="match status" value="1"/>
</dbReference>
<dbReference type="InterPro" id="IPR035985">
    <property type="entry name" value="Ubiquitin-activating_enz"/>
</dbReference>
<evidence type="ECO:0000259" key="1">
    <source>
        <dbReference type="Pfam" id="PF00899"/>
    </source>
</evidence>
<dbReference type="SUPFAM" id="SSF69572">
    <property type="entry name" value="Activating enzymes of the ubiquitin-like proteins"/>
    <property type="match status" value="1"/>
</dbReference>
<dbReference type="EMBL" id="CP017147">
    <property type="protein sequence ID" value="AOO82279.1"/>
    <property type="molecule type" value="Genomic_DNA"/>
</dbReference>
<name>A0A1D7U4I2_9HYPH</name>
<dbReference type="GO" id="GO:0004792">
    <property type="term" value="F:thiosulfate-cyanide sulfurtransferase activity"/>
    <property type="evidence" value="ECO:0007669"/>
    <property type="project" value="TreeGrafter"/>
</dbReference>
<accession>A0A1D7U4I2</accession>
<feature type="domain" description="Prokaryotic E2 family B" evidence="2">
    <location>
        <begin position="45"/>
        <end position="135"/>
    </location>
</feature>
<dbReference type="Pfam" id="PF14461">
    <property type="entry name" value="Prok-E2_B"/>
    <property type="match status" value="1"/>
</dbReference>
<dbReference type="PANTHER" id="PTHR10953">
    <property type="entry name" value="UBIQUITIN-ACTIVATING ENZYME E1"/>
    <property type="match status" value="1"/>
</dbReference>
<gene>
    <name evidence="3" type="ORF">BHK69_19155</name>
</gene>
<reference evidence="3 4" key="1">
    <citation type="journal article" date="2015" name="Antonie Van Leeuwenhoek">
        <title>Bosea vaviloviae sp. nov., a new species of slow-growing rhizobia isolated from nodules of the relict species Vavilovia formosa (Stev.) Fed.</title>
        <authorList>
            <person name="Safronova V.I."/>
            <person name="Kuznetsova I.G."/>
            <person name="Sazanova A.L."/>
            <person name="Kimeklis A.K."/>
            <person name="Belimov A.A."/>
            <person name="Andronov E.E."/>
            <person name="Pinaev A.G."/>
            <person name="Chizhevskaya E.P."/>
            <person name="Pukhaev A.R."/>
            <person name="Popov K.P."/>
            <person name="Willems A."/>
            <person name="Tikhonovich I.A."/>
        </authorList>
    </citation>
    <scope>NUCLEOTIDE SEQUENCE [LARGE SCALE GENOMIC DNA]</scope>
    <source>
        <strain evidence="3 4">Vaf18</strain>
    </source>
</reference>
<keyword evidence="4" id="KW-1185">Reference proteome</keyword>
<dbReference type="GO" id="GO:0008641">
    <property type="term" value="F:ubiquitin-like modifier activating enzyme activity"/>
    <property type="evidence" value="ECO:0007669"/>
    <property type="project" value="InterPro"/>
</dbReference>
<proteinExistence type="predicted"/>
<dbReference type="GO" id="GO:0016779">
    <property type="term" value="F:nucleotidyltransferase activity"/>
    <property type="evidence" value="ECO:0007669"/>
    <property type="project" value="TreeGrafter"/>
</dbReference>
<dbReference type="GO" id="GO:0005737">
    <property type="term" value="C:cytoplasm"/>
    <property type="evidence" value="ECO:0007669"/>
    <property type="project" value="TreeGrafter"/>
</dbReference>
<dbReference type="OrthoDB" id="891532at2"/>
<feature type="domain" description="THIF-type NAD/FAD binding fold" evidence="1">
    <location>
        <begin position="310"/>
        <end position="441"/>
    </location>
</feature>
<dbReference type="InterPro" id="IPR032701">
    <property type="entry name" value="Prok-E2_B_dom"/>
</dbReference>
<evidence type="ECO:0000313" key="3">
    <source>
        <dbReference type="EMBL" id="AOO82279.1"/>
    </source>
</evidence>
<dbReference type="AlphaFoldDB" id="A0A1D7U4I2"/>
<protein>
    <submittedName>
        <fullName evidence="3">Uncharacterized protein</fullName>
    </submittedName>
</protein>
<evidence type="ECO:0000313" key="4">
    <source>
        <dbReference type="Proteomes" id="UP000094969"/>
    </source>
</evidence>
<sequence>MTVNVPLPVTDAIAAVDAWFEGLGRPFLGKLPADDPLLAGRGKVGWRISTRGHELLVLVDAAFPFSRPNCYLPIATRAMPHVERDGKLCLRNPELPGDPVSAISAAIGLARKLLADIAAGAEDDDFQEDFGLYWAQGCYGHPARLLGLAGAPSAFSAWMASDTALYGFRNRTDAERWWKHRFGQSAAKVHRMATIALDVLPHPDSYPKTAIELWELVERRSKDGTAILRECLDQCPKSLLVTLTGFAPSGRAHAASLYLSRKVDDRKVPLKRRVIVGASRTGPLSIERLCEDFNVRRLTTQALDAASSRLPYAERDQLARSRVAVIGCGALGSGVARLLAKSGIGQLFLVDPDTMGWENIRRHQLGAGFVGLNKAKALAHAIAQENPDIVSITPHGVNIQTVLAEEPALLRKMDLVVACTANWAANAAIDNYMVVHGGPVCIYAWMEAHALASHAVLVTPDKMFALGYDAAGNPPMTTSISERPAPVECGGLTTPFGAIELAHAEGLAARLAMDFLRGRSTKAEWRTWLTDAASLADAEGAWTPEWLASRGEPNPLGEIVSAEWQ</sequence>
<dbReference type="Proteomes" id="UP000094969">
    <property type="component" value="Chromosome"/>
</dbReference>
<organism evidence="3 4">
    <name type="scientific">Bosea vaviloviae</name>
    <dbReference type="NCBI Taxonomy" id="1526658"/>
    <lineage>
        <taxon>Bacteria</taxon>
        <taxon>Pseudomonadati</taxon>
        <taxon>Pseudomonadota</taxon>
        <taxon>Alphaproteobacteria</taxon>
        <taxon>Hyphomicrobiales</taxon>
        <taxon>Boseaceae</taxon>
        <taxon>Bosea</taxon>
    </lineage>
</organism>